<proteinExistence type="predicted"/>
<evidence type="ECO:0000313" key="3">
    <source>
        <dbReference type="Proteomes" id="UP000515908"/>
    </source>
</evidence>
<protein>
    <submittedName>
        <fullName evidence="2">Uncharacterized protein</fullName>
    </submittedName>
</protein>
<name>A0A7G2CR77_9TRYP</name>
<evidence type="ECO:0000313" key="2">
    <source>
        <dbReference type="EMBL" id="CAD2221647.1"/>
    </source>
</evidence>
<organism evidence="2 3">
    <name type="scientific">Angomonas deanei</name>
    <dbReference type="NCBI Taxonomy" id="59799"/>
    <lineage>
        <taxon>Eukaryota</taxon>
        <taxon>Discoba</taxon>
        <taxon>Euglenozoa</taxon>
        <taxon>Kinetoplastea</taxon>
        <taxon>Metakinetoplastina</taxon>
        <taxon>Trypanosomatida</taxon>
        <taxon>Trypanosomatidae</taxon>
        <taxon>Strigomonadinae</taxon>
        <taxon>Angomonas</taxon>
    </lineage>
</organism>
<reference evidence="2 3" key="1">
    <citation type="submission" date="2020-08" db="EMBL/GenBank/DDBJ databases">
        <authorList>
            <person name="Newling K."/>
            <person name="Davey J."/>
            <person name="Forrester S."/>
        </authorList>
    </citation>
    <scope>NUCLEOTIDE SEQUENCE [LARGE SCALE GENOMIC DNA]</scope>
    <source>
        <strain evidence="3">Crithidia deanei Carvalho (ATCC PRA-265)</strain>
    </source>
</reference>
<feature type="region of interest" description="Disordered" evidence="1">
    <location>
        <begin position="27"/>
        <end position="46"/>
    </location>
</feature>
<sequence length="239" mass="27071">MLPEAVLVDLNDSTAISVLHKWGVDPVARNMNPPPTNNNNSQNNSEEDLIYPLLPGMPSVWDTISLQNSNHTNTNKDATLTLKGIPAEQILGKQVEYFTFLKFYRNDNLYEDNLYFQRHYTEDNNTDNAAPLAESINDFNLSSETVSTMTVPLLFNHKEDDALMHSALPSPREASSHDFGASLTEEISNHPNHNNSSSIFIGNNKNEKGRCKTYIDYVKFMSRRVTVPIKIKKKARKEK</sequence>
<dbReference type="EMBL" id="LR877166">
    <property type="protein sequence ID" value="CAD2221647.1"/>
    <property type="molecule type" value="Genomic_DNA"/>
</dbReference>
<dbReference type="Proteomes" id="UP000515908">
    <property type="component" value="Chromosome 22"/>
</dbReference>
<accession>A0A7G2CR77</accession>
<evidence type="ECO:0000256" key="1">
    <source>
        <dbReference type="SAM" id="MobiDB-lite"/>
    </source>
</evidence>
<dbReference type="VEuPathDB" id="TriTrypDB:ADEAN_000917900"/>
<dbReference type="AlphaFoldDB" id="A0A7G2CR77"/>
<keyword evidence="3" id="KW-1185">Reference proteome</keyword>
<gene>
    <name evidence="2" type="ORF">ADEAN_000917900</name>
</gene>